<dbReference type="InterPro" id="IPR025367">
    <property type="entry name" value="DUF4271"/>
</dbReference>
<dbReference type="AlphaFoldDB" id="H6LAC8"/>
<sequence length="383" mass="43434">MGNSFPESDKFLSILTNIETKHSLILGLFICFACLFLLPLGLSAQFGEQQLLAADALSLNILVEEKQEQQAPLLEDPLAFEQLRLAPQKPAPAPYRATKISREHYVDNPYDLEDFSNPFNLPKKGQQLGQRKAKLAKDVDMDKFWSELFAPKEQPAVLSTSTQKAKRQPAWLLFALLGQLLLFAFLLTAYRSETYRDFWAYGNLNIAGQEEREQRFQQWSAYNILSYLQAGFALGSFIYLASNFMRLEEGQLPDWSFANFAFLLAATTAAYTARQAILRLLGELYPIGQEMSFYGYLNANQHRIMGFSLLPMLFLLAYSAPDLQGLLPMFLASLLGLSFAYTALRAAFTALDTVRFHKFQFFLYLCTVEIAPPLILLKFLSII</sequence>
<gene>
    <name evidence="2" type="ordered locus">SGRA_1678</name>
</gene>
<dbReference type="KEGG" id="sgn:SGRA_1678"/>
<keyword evidence="1" id="KW-0812">Transmembrane</keyword>
<evidence type="ECO:0000313" key="3">
    <source>
        <dbReference type="Proteomes" id="UP000007519"/>
    </source>
</evidence>
<feature type="transmembrane region" description="Helical" evidence="1">
    <location>
        <begin position="326"/>
        <end position="349"/>
    </location>
</feature>
<name>H6LAC8_SAPGL</name>
<evidence type="ECO:0000256" key="1">
    <source>
        <dbReference type="SAM" id="Phobius"/>
    </source>
</evidence>
<feature type="transmembrane region" description="Helical" evidence="1">
    <location>
        <begin position="302"/>
        <end position="320"/>
    </location>
</feature>
<protein>
    <recommendedName>
        <fullName evidence="4">DUF4271 domain-containing protein</fullName>
    </recommendedName>
</protein>
<accession>H6LAC8</accession>
<keyword evidence="1" id="KW-0472">Membrane</keyword>
<reference evidence="2 3" key="1">
    <citation type="journal article" date="2012" name="Stand. Genomic Sci.">
        <title>Complete genome sequencing and analysis of Saprospira grandis str. Lewin, a predatory marine bacterium.</title>
        <authorList>
            <person name="Saw J.H."/>
            <person name="Yuryev A."/>
            <person name="Kanbe M."/>
            <person name="Hou S."/>
            <person name="Young A.G."/>
            <person name="Aizawa S."/>
            <person name="Alam M."/>
        </authorList>
    </citation>
    <scope>NUCLEOTIDE SEQUENCE [LARGE SCALE GENOMIC DNA]</scope>
    <source>
        <strain evidence="2 3">Lewin</strain>
    </source>
</reference>
<dbReference type="STRING" id="984262.SGRA_1678"/>
<evidence type="ECO:0000313" key="2">
    <source>
        <dbReference type="EMBL" id="AFC24413.1"/>
    </source>
</evidence>
<keyword evidence="3" id="KW-1185">Reference proteome</keyword>
<feature type="transmembrane region" description="Helical" evidence="1">
    <location>
        <begin position="221"/>
        <end position="240"/>
    </location>
</feature>
<keyword evidence="1" id="KW-1133">Transmembrane helix</keyword>
<feature type="transmembrane region" description="Helical" evidence="1">
    <location>
        <begin position="170"/>
        <end position="190"/>
    </location>
</feature>
<organism evidence="2 3">
    <name type="scientific">Saprospira grandis (strain Lewin)</name>
    <dbReference type="NCBI Taxonomy" id="984262"/>
    <lineage>
        <taxon>Bacteria</taxon>
        <taxon>Pseudomonadati</taxon>
        <taxon>Bacteroidota</taxon>
        <taxon>Saprospiria</taxon>
        <taxon>Saprospirales</taxon>
        <taxon>Saprospiraceae</taxon>
        <taxon>Saprospira</taxon>
    </lineage>
</organism>
<dbReference type="HOGENOM" id="CLU_749844_0_0_10"/>
<dbReference type="Pfam" id="PF14093">
    <property type="entry name" value="DUF4271"/>
    <property type="match status" value="1"/>
</dbReference>
<dbReference type="EMBL" id="CP002831">
    <property type="protein sequence ID" value="AFC24413.1"/>
    <property type="molecule type" value="Genomic_DNA"/>
</dbReference>
<evidence type="ECO:0008006" key="4">
    <source>
        <dbReference type="Google" id="ProtNLM"/>
    </source>
</evidence>
<feature type="transmembrane region" description="Helical" evidence="1">
    <location>
        <begin position="260"/>
        <end position="281"/>
    </location>
</feature>
<feature type="transmembrane region" description="Helical" evidence="1">
    <location>
        <begin position="361"/>
        <end position="380"/>
    </location>
</feature>
<feature type="transmembrane region" description="Helical" evidence="1">
    <location>
        <begin position="24"/>
        <end position="42"/>
    </location>
</feature>
<proteinExistence type="predicted"/>
<dbReference type="Proteomes" id="UP000007519">
    <property type="component" value="Chromosome"/>
</dbReference>